<dbReference type="GO" id="GO:0071630">
    <property type="term" value="P:nuclear protein quality control by the ubiquitin-proteasome system"/>
    <property type="evidence" value="ECO:0007669"/>
    <property type="project" value="UniProtKB-UniRule"/>
</dbReference>
<keyword evidence="2 3" id="KW-0539">Nucleus</keyword>
<comment type="subcellular location">
    <subcellularLocation>
        <location evidence="3">Cytoplasm</location>
    </subcellularLocation>
    <subcellularLocation>
        <location evidence="3">Nucleus</location>
    </subcellularLocation>
</comment>
<feature type="region of interest" description="Disordered" evidence="4">
    <location>
        <begin position="29"/>
        <end position="105"/>
    </location>
</feature>
<name>A0AAX4JLT9_9TREE</name>
<keyword evidence="3" id="KW-0963">Cytoplasm</keyword>
<keyword evidence="3" id="KW-0813">Transport</keyword>
<dbReference type="GO" id="GO:0031144">
    <property type="term" value="P:proteasome localization"/>
    <property type="evidence" value="ECO:0007669"/>
    <property type="project" value="UniProtKB-UniRule"/>
</dbReference>
<reference evidence="5 6" key="1">
    <citation type="submission" date="2024-01" db="EMBL/GenBank/DDBJ databases">
        <title>Comparative genomics of Cryptococcus and Kwoniella reveals pathogenesis evolution and contrasting modes of karyotype evolution via chromosome fusion or intercentromeric recombination.</title>
        <authorList>
            <person name="Coelho M.A."/>
            <person name="David-Palma M."/>
            <person name="Shea T."/>
            <person name="Bowers K."/>
            <person name="McGinley-Smith S."/>
            <person name="Mohammad A.W."/>
            <person name="Gnirke A."/>
            <person name="Yurkov A.M."/>
            <person name="Nowrousian M."/>
            <person name="Sun S."/>
            <person name="Cuomo C.A."/>
            <person name="Heitman J."/>
        </authorList>
    </citation>
    <scope>NUCLEOTIDE SEQUENCE [LARGE SCALE GENOMIC DNA]</scope>
    <source>
        <strain evidence="5 6">CBS 6074</strain>
    </source>
</reference>
<dbReference type="GO" id="GO:0005737">
    <property type="term" value="C:cytoplasm"/>
    <property type="evidence" value="ECO:0007669"/>
    <property type="project" value="UniProtKB-SubCell"/>
</dbReference>
<dbReference type="PANTHER" id="PTHR28032:SF1">
    <property type="entry name" value="FI02826P"/>
    <property type="match status" value="1"/>
</dbReference>
<dbReference type="AlphaFoldDB" id="A0AAX4JLT9"/>
<organism evidence="5 6">
    <name type="scientific">Kwoniella dendrophila CBS 6074</name>
    <dbReference type="NCBI Taxonomy" id="1295534"/>
    <lineage>
        <taxon>Eukaryota</taxon>
        <taxon>Fungi</taxon>
        <taxon>Dikarya</taxon>
        <taxon>Basidiomycota</taxon>
        <taxon>Agaricomycotina</taxon>
        <taxon>Tremellomycetes</taxon>
        <taxon>Tremellales</taxon>
        <taxon>Cryptococcaceae</taxon>
        <taxon>Kwoniella</taxon>
    </lineage>
</organism>
<gene>
    <name evidence="5" type="ORF">L201_001257</name>
</gene>
<dbReference type="GO" id="GO:0070628">
    <property type="term" value="F:proteasome binding"/>
    <property type="evidence" value="ECO:0007669"/>
    <property type="project" value="TreeGrafter"/>
</dbReference>
<feature type="compositionally biased region" description="Polar residues" evidence="4">
    <location>
        <begin position="48"/>
        <end position="63"/>
    </location>
</feature>
<dbReference type="GO" id="GO:0015031">
    <property type="term" value="P:protein transport"/>
    <property type="evidence" value="ECO:0007669"/>
    <property type="project" value="UniProtKB-UniRule"/>
</dbReference>
<dbReference type="Proteomes" id="UP001355207">
    <property type="component" value="Chromosome 1"/>
</dbReference>
<accession>A0AAX4JLT9</accession>
<dbReference type="EMBL" id="CP144098">
    <property type="protein sequence ID" value="WWC86381.1"/>
    <property type="molecule type" value="Genomic_DNA"/>
</dbReference>
<dbReference type="RefSeq" id="XP_066073144.1">
    <property type="nucleotide sequence ID" value="XM_066217047.1"/>
</dbReference>
<evidence type="ECO:0000256" key="3">
    <source>
        <dbReference type="RuleBase" id="RU368013"/>
    </source>
</evidence>
<dbReference type="Gene3D" id="1.20.58.1590">
    <property type="entry name" value="Tethering factor for nuclear proteasome Cut8/Sts1"/>
    <property type="match status" value="1"/>
</dbReference>
<dbReference type="GeneID" id="91091929"/>
<proteinExistence type="inferred from homology"/>
<protein>
    <recommendedName>
        <fullName evidence="3">Tethering factor for nuclear proteasome STS1</fullName>
    </recommendedName>
</protein>
<dbReference type="GO" id="GO:0031965">
    <property type="term" value="C:nuclear membrane"/>
    <property type="evidence" value="ECO:0007669"/>
    <property type="project" value="TreeGrafter"/>
</dbReference>
<dbReference type="Pfam" id="PF08559">
    <property type="entry name" value="Cut8"/>
    <property type="match status" value="1"/>
</dbReference>
<evidence type="ECO:0000256" key="2">
    <source>
        <dbReference type="ARBA" id="ARBA00023242"/>
    </source>
</evidence>
<comment type="similarity">
    <text evidence="1 3">Belongs to the cut8/STS1 family.</text>
</comment>
<dbReference type="InterPro" id="IPR013868">
    <property type="entry name" value="Cut8/Sts1_fam"/>
</dbReference>
<comment type="function">
    <text evidence="3">Involved in ubiquitin-mediated protein degradation. Regulatory factor in the ubiquitin/proteasome pathway that controls the turnover of proteasome substrates. Targets proteasomes to the nucleus and facilitates the degradation of nuclear proteins.</text>
</comment>
<sequence length="385" mass="41926">MAHPLTQQPPSSLPFAFAARPSPLAFGFGLPATHSAFSTPHRTPAGISWSSPGQSPTKASLSRSRSDFRTVTPSSNLKRSRRSRSPSSSPPLSPKSPASASSYNQTSKVDLSAVAGLDLQDGSSKSTKRSKLAPVERSQAAGNEIDAGILLATLPPSAHLTILLNLLRTHPSLSEAVLAQIPQPEVKTCVREIQTAFDAIQKAAGGRLGVRGGSEISDSRRWVHVRHEVEVFCRTASTYIRYFTLTTQPPLGTESIFTFLQPLTFYLQALLQNVPANAPATNAVLELAKLVLSIWTRWLDFLAVEVNQRGGMYPHSAVTHWAEVLDRLVAKDQPFSNSAQHWSLSSSQPTVSENSVAFDESFRQALLPVRDRFVKEMGWMIGHRA</sequence>
<dbReference type="PANTHER" id="PTHR28032">
    <property type="entry name" value="FI02826P"/>
    <property type="match status" value="1"/>
</dbReference>
<evidence type="ECO:0000313" key="6">
    <source>
        <dbReference type="Proteomes" id="UP001355207"/>
    </source>
</evidence>
<keyword evidence="6" id="KW-1185">Reference proteome</keyword>
<evidence type="ECO:0000313" key="5">
    <source>
        <dbReference type="EMBL" id="WWC86381.1"/>
    </source>
</evidence>
<comment type="subunit">
    <text evidence="3">Binds the proteasome.</text>
</comment>
<evidence type="ECO:0000256" key="1">
    <source>
        <dbReference type="ARBA" id="ARBA00006199"/>
    </source>
</evidence>
<dbReference type="InterPro" id="IPR038422">
    <property type="entry name" value="Cut8/Sts1_sf"/>
</dbReference>
<keyword evidence="3" id="KW-0653">Protein transport</keyword>
<evidence type="ECO:0000256" key="4">
    <source>
        <dbReference type="SAM" id="MobiDB-lite"/>
    </source>
</evidence>